<dbReference type="Gene3D" id="1.10.3420.10">
    <property type="entry name" value="putative ntp pyrophosphohydrolase like domain"/>
    <property type="match status" value="1"/>
</dbReference>
<dbReference type="Gene3D" id="3.40.630.30">
    <property type="match status" value="1"/>
</dbReference>
<dbReference type="PANTHER" id="PTHR43792">
    <property type="entry name" value="GNAT FAMILY, PUTATIVE (AFU_ORTHOLOGUE AFUA_3G00765)-RELATED-RELATED"/>
    <property type="match status" value="1"/>
</dbReference>
<dbReference type="STRING" id="1278298.GCA_000428685_00758"/>
<dbReference type="EMBL" id="LR134363">
    <property type="protein sequence ID" value="VEG75096.1"/>
    <property type="molecule type" value="Genomic_DNA"/>
</dbReference>
<organism evidence="5 6">
    <name type="scientific">Actinomyces slackii</name>
    <dbReference type="NCBI Taxonomy" id="52774"/>
    <lineage>
        <taxon>Bacteria</taxon>
        <taxon>Bacillati</taxon>
        <taxon>Actinomycetota</taxon>
        <taxon>Actinomycetes</taxon>
        <taxon>Actinomycetales</taxon>
        <taxon>Actinomycetaceae</taxon>
        <taxon>Actinomyces</taxon>
    </lineage>
</organism>
<dbReference type="AlphaFoldDB" id="A0A448KDT5"/>
<gene>
    <name evidence="5" type="ORF">NCTC11923_01749</name>
</gene>
<evidence type="ECO:0000256" key="2">
    <source>
        <dbReference type="ARBA" id="ARBA00023315"/>
    </source>
</evidence>
<dbReference type="InterPro" id="IPR033653">
    <property type="entry name" value="NTP-PPase_DR2231-like"/>
</dbReference>
<evidence type="ECO:0000256" key="3">
    <source>
        <dbReference type="ARBA" id="ARBA00038502"/>
    </source>
</evidence>
<keyword evidence="2" id="KW-0012">Acyltransferase</keyword>
<dbReference type="KEGG" id="asla:NCTC11923_01749"/>
<reference evidence="5 6" key="1">
    <citation type="submission" date="2018-12" db="EMBL/GenBank/DDBJ databases">
        <authorList>
            <consortium name="Pathogen Informatics"/>
        </authorList>
    </citation>
    <scope>NUCLEOTIDE SEQUENCE [LARGE SCALE GENOMIC DNA]</scope>
    <source>
        <strain evidence="5 6">NCTC11923</strain>
    </source>
</reference>
<proteinExistence type="inferred from homology"/>
<protein>
    <submittedName>
        <fullName evidence="5">Uncharacterized protein conserved in bacteria</fullName>
    </submittedName>
</protein>
<accession>A0A448KDT5</accession>
<dbReference type="RefSeq" id="WP_026427751.1">
    <property type="nucleotide sequence ID" value="NZ_CBCRWE010000006.1"/>
</dbReference>
<dbReference type="InterPro" id="IPR023292">
    <property type="entry name" value="NTP_PyroPHydrolase-like_dom_sf"/>
</dbReference>
<dbReference type="Proteomes" id="UP000276899">
    <property type="component" value="Chromosome"/>
</dbReference>
<dbReference type="PANTHER" id="PTHR43792:SF8">
    <property type="entry name" value="[RIBOSOMAL PROTEIN US5]-ALANINE N-ACETYLTRANSFERASE"/>
    <property type="match status" value="1"/>
</dbReference>
<dbReference type="CDD" id="cd11530">
    <property type="entry name" value="NTP-PPase_DR2231_like"/>
    <property type="match status" value="1"/>
</dbReference>
<name>A0A448KDT5_9ACTO</name>
<dbReference type="GO" id="GO:0016747">
    <property type="term" value="F:acyltransferase activity, transferring groups other than amino-acyl groups"/>
    <property type="evidence" value="ECO:0007669"/>
    <property type="project" value="InterPro"/>
</dbReference>
<evidence type="ECO:0000259" key="4">
    <source>
        <dbReference type="PROSITE" id="PS51186"/>
    </source>
</evidence>
<dbReference type="InterPro" id="IPR051531">
    <property type="entry name" value="N-acetyltransferase"/>
</dbReference>
<dbReference type="InterPro" id="IPR016181">
    <property type="entry name" value="Acyl_CoA_acyltransferase"/>
</dbReference>
<dbReference type="PROSITE" id="PS51186">
    <property type="entry name" value="GNAT"/>
    <property type="match status" value="1"/>
</dbReference>
<sequence length="379" mass="41331">MESMESMESLTIALPDLLLSVPVQQDAERMTEICRDSDIPRWTEMPSDYTLDSAHAFLRDLVARERADLAQGKEATWAVRELSGDGEPVLVGMVGIAVEGRLGEIGYWLDPAARGRGLMTRAVRAVVDTAFDDQGLGLTALRWRCMIHDGVPNWPSWRIAWSLGFRREGTVRALIADKGALRDGWIATLMKDDPRQPVAPWDGPVRQGSQHARSSEMPLVAHDGVGQREGDDPEALVRRFHRVYGLPIQTDGPSLERASLNMRMGLIAEEFAELAGAVYGAGARAEIESACARAVAGDDETRDTVEAADALADLIYVIYGMALETGIDLAAVLSEVQRSNMSKLGADGRPVYRHDGKVLKGPDYFPPDVAGVLRGQQGL</sequence>
<dbReference type="SUPFAM" id="SSF55729">
    <property type="entry name" value="Acyl-CoA N-acyltransferases (Nat)"/>
    <property type="match status" value="1"/>
</dbReference>
<feature type="domain" description="N-acetyltransferase" evidence="4">
    <location>
        <begin position="25"/>
        <end position="195"/>
    </location>
</feature>
<evidence type="ECO:0000313" key="6">
    <source>
        <dbReference type="Proteomes" id="UP000276899"/>
    </source>
</evidence>
<evidence type="ECO:0000313" key="5">
    <source>
        <dbReference type="EMBL" id="VEG75096.1"/>
    </source>
</evidence>
<dbReference type="InterPro" id="IPR000182">
    <property type="entry name" value="GNAT_dom"/>
</dbReference>
<evidence type="ECO:0000256" key="1">
    <source>
        <dbReference type="ARBA" id="ARBA00022679"/>
    </source>
</evidence>
<keyword evidence="6" id="KW-1185">Reference proteome</keyword>
<comment type="similarity">
    <text evidence="3">Belongs to the acetyltransferase family. RimJ subfamily.</text>
</comment>
<dbReference type="Pfam" id="PF13302">
    <property type="entry name" value="Acetyltransf_3"/>
    <property type="match status" value="1"/>
</dbReference>
<dbReference type="InterPro" id="IPR021130">
    <property type="entry name" value="PRib-ATP_PPHydrolase-like"/>
</dbReference>
<dbReference type="Pfam" id="PF01503">
    <property type="entry name" value="PRA-PH"/>
    <property type="match status" value="1"/>
</dbReference>
<keyword evidence="1" id="KW-0808">Transferase</keyword>